<gene>
    <name evidence="2" type="ORF">F6J89_00410</name>
</gene>
<accession>A0A6B3MZ93</accession>
<dbReference type="EMBL" id="JAAHFQ010000004">
    <property type="protein sequence ID" value="NER26159.1"/>
    <property type="molecule type" value="Genomic_DNA"/>
</dbReference>
<dbReference type="Pfam" id="PF13700">
    <property type="entry name" value="DUF4158"/>
    <property type="match status" value="1"/>
</dbReference>
<dbReference type="AlphaFoldDB" id="A0A6B3MZ93"/>
<organism evidence="2">
    <name type="scientific">Symploca sp. SIO1C4</name>
    <dbReference type="NCBI Taxonomy" id="2607765"/>
    <lineage>
        <taxon>Bacteria</taxon>
        <taxon>Bacillati</taxon>
        <taxon>Cyanobacteriota</taxon>
        <taxon>Cyanophyceae</taxon>
        <taxon>Coleofasciculales</taxon>
        <taxon>Coleofasciculaceae</taxon>
        <taxon>Symploca</taxon>
    </lineage>
</organism>
<comment type="caution">
    <text evidence="2">The sequence shown here is derived from an EMBL/GenBank/DDBJ whole genome shotgun (WGS) entry which is preliminary data.</text>
</comment>
<protein>
    <submittedName>
        <fullName evidence="2">DUF4158 domain-containing protein</fullName>
    </submittedName>
</protein>
<sequence length="251" mass="29070">MVKPNWDTEELIDNWTLLPQEIELVSNKVGANQIGFAVLLKYFQLMARFPDSPKEIPKIIISYIAQQLKIPEVIYSEYNWLGRSISNHRASIRKLFGFRTATIADGEEIVNWLKAEIIQRLGTRAERRINKELVNDFKQVTGKTNILFRLAEVALASPLGVIEKVIYPVVSQKTLSDLVAEYKSTGLAYRQRVYTVMRASFASHYRRMIPQLLEMLEFRSNNEMHRPVIQALELLKKYSQSQGRYYTPGEE</sequence>
<name>A0A6B3MZ93_9CYAN</name>
<evidence type="ECO:0000313" key="2">
    <source>
        <dbReference type="EMBL" id="NER26159.1"/>
    </source>
</evidence>
<feature type="non-terminal residue" evidence="2">
    <location>
        <position position="251"/>
    </location>
</feature>
<feature type="domain" description="DUF4158" evidence="1">
    <location>
        <begin position="7"/>
        <end position="116"/>
    </location>
</feature>
<evidence type="ECO:0000259" key="1">
    <source>
        <dbReference type="Pfam" id="PF13700"/>
    </source>
</evidence>
<reference evidence="2" key="1">
    <citation type="submission" date="2019-11" db="EMBL/GenBank/DDBJ databases">
        <title>Genomic insights into an expanded diversity of filamentous marine cyanobacteria reveals the extraordinary biosynthetic potential of Moorea and Okeania.</title>
        <authorList>
            <person name="Ferreira Leao T."/>
            <person name="Wang M."/>
            <person name="Moss N."/>
            <person name="Da Silva R."/>
            <person name="Sanders J."/>
            <person name="Nurk S."/>
            <person name="Gurevich A."/>
            <person name="Humphrey G."/>
            <person name="Reher R."/>
            <person name="Zhu Q."/>
            <person name="Belda-Ferre P."/>
            <person name="Glukhov E."/>
            <person name="Rex R."/>
            <person name="Dorrestein P.C."/>
            <person name="Knight R."/>
            <person name="Pevzner P."/>
            <person name="Gerwick W.H."/>
            <person name="Gerwick L."/>
        </authorList>
    </citation>
    <scope>NUCLEOTIDE SEQUENCE</scope>
    <source>
        <strain evidence="2">SIO1C4</strain>
    </source>
</reference>
<dbReference type="InterPro" id="IPR025296">
    <property type="entry name" value="DUF4158"/>
</dbReference>
<proteinExistence type="predicted"/>